<evidence type="ECO:0000313" key="4">
    <source>
        <dbReference type="Proteomes" id="UP001260188"/>
    </source>
</evidence>
<feature type="chain" id="PRO_5045291369" description="Secreted protein" evidence="2">
    <location>
        <begin position="22"/>
        <end position="244"/>
    </location>
</feature>
<reference evidence="3 4" key="1">
    <citation type="submission" date="2023-08" db="EMBL/GenBank/DDBJ databases">
        <title>Functional and genomic diversity of the sorghum phyllosphere microbiome.</title>
        <authorList>
            <person name="Shade A."/>
        </authorList>
    </citation>
    <scope>NUCLEOTIDE SEQUENCE [LARGE SCALE GENOMIC DNA]</scope>
    <source>
        <strain evidence="3 4">SORGH_AS_0919</strain>
    </source>
</reference>
<evidence type="ECO:0000313" key="3">
    <source>
        <dbReference type="EMBL" id="MDR6168274.1"/>
    </source>
</evidence>
<evidence type="ECO:0000256" key="1">
    <source>
        <dbReference type="SAM" id="MobiDB-lite"/>
    </source>
</evidence>
<evidence type="ECO:0000256" key="2">
    <source>
        <dbReference type="SAM" id="SignalP"/>
    </source>
</evidence>
<organism evidence="3 4">
    <name type="scientific">Microbacterium paludicola</name>
    <dbReference type="NCBI Taxonomy" id="300019"/>
    <lineage>
        <taxon>Bacteria</taxon>
        <taxon>Bacillati</taxon>
        <taxon>Actinomycetota</taxon>
        <taxon>Actinomycetes</taxon>
        <taxon>Micrococcales</taxon>
        <taxon>Microbacteriaceae</taxon>
        <taxon>Microbacterium</taxon>
    </lineage>
</organism>
<dbReference type="EMBL" id="JAVIZA010000001">
    <property type="protein sequence ID" value="MDR6168274.1"/>
    <property type="molecule type" value="Genomic_DNA"/>
</dbReference>
<keyword evidence="4" id="KW-1185">Reference proteome</keyword>
<dbReference type="Proteomes" id="UP001260188">
    <property type="component" value="Unassembled WGS sequence"/>
</dbReference>
<dbReference type="RefSeq" id="WP_309667128.1">
    <property type="nucleotide sequence ID" value="NZ_JAVIZA010000001.1"/>
</dbReference>
<proteinExistence type="predicted"/>
<feature type="compositionally biased region" description="Low complexity" evidence="1">
    <location>
        <begin position="31"/>
        <end position="48"/>
    </location>
</feature>
<gene>
    <name evidence="3" type="ORF">QE367_002478</name>
</gene>
<comment type="caution">
    <text evidence="3">The sequence shown here is derived from an EMBL/GenBank/DDBJ whole genome shotgun (WGS) entry which is preliminary data.</text>
</comment>
<keyword evidence="2" id="KW-0732">Signal</keyword>
<dbReference type="PROSITE" id="PS51257">
    <property type="entry name" value="PROKAR_LIPOPROTEIN"/>
    <property type="match status" value="1"/>
</dbReference>
<sequence length="244" mass="24055">MTTTRTTAASALLLLSALALAGCATTPGGAAPGDTGASGSDTGSAAPSQDADVEAAWLDGGRAVGLVTYGSSSCQPVVGEVTASGQTVTVELTDPEGTACTRDYVPRASYVGLPAGVDPTQDVDIVVTGGYTGDADLDGVAGLEGPTGEVTGDMVPSAGWFDDASLVLLTWGSSSCPPVFETVALDGDAVRATEAAGAADQVCTMDYAPRLSVLGVDGVSDDARPGEIVLVSPAGDEQRIAVIG</sequence>
<feature type="region of interest" description="Disordered" evidence="1">
    <location>
        <begin position="31"/>
        <end position="50"/>
    </location>
</feature>
<evidence type="ECO:0008006" key="5">
    <source>
        <dbReference type="Google" id="ProtNLM"/>
    </source>
</evidence>
<protein>
    <recommendedName>
        <fullName evidence="5">Secreted protein</fullName>
    </recommendedName>
</protein>
<feature type="signal peptide" evidence="2">
    <location>
        <begin position="1"/>
        <end position="21"/>
    </location>
</feature>
<name>A0ABU1I5N5_9MICO</name>
<accession>A0ABU1I5N5</accession>